<dbReference type="InterPro" id="IPR038242">
    <property type="entry name" value="Cmr2_N"/>
</dbReference>
<keyword evidence="2" id="KW-0051">Antiviral defense</keyword>
<dbReference type="InterPro" id="IPR054767">
    <property type="entry name" value="Cas10-Cmr2_palm2"/>
</dbReference>
<evidence type="ECO:0000256" key="2">
    <source>
        <dbReference type="ARBA" id="ARBA00023118"/>
    </source>
</evidence>
<sequence>MSIPAYTIITFAPCKRFIYNSRNLRELYGGSLLASVLSWAVCYAAGFENVISPARPTHIAQGRDNYIVQGLPNLILVRGYFDRDKAEKALKQAWYCVVEACREWIEITIPTDLSGSTWRYCWKRDWNLWANYSWEFFCISGDSIYQVKQRLTQAKRQRDWVGVNWSGESSSLSGVNAIAYPELGRKGDPRQYSYQAENAKVRAFYQQLSDTLGEAFIDPREELSIPELIKRMITHGDVAQKVADNLRQQLRPGKPEKPDELDRLITDIQTKLKPGTFKELNRFNRKTNSKSPEHWTGWFQGDGDQAGNYLKTLQPITIKEFSHMMRDWGRNLQSNTYLPGDTRIVYAGGDDFMGVMFTEKEQLPIERCLDCFIKFKSSVWNKPLKKPISVSVGFVWAGPKLPQREVLQHCRQAEQLAKQQGRDRINFRILFNSGTYLDWCCPWWILEKGIMGKYSDHEGKQNWVHIYNDVAMLEARHAFGPNNDDKTVAIALFKAYFGDDNDWLDGPYHWNDGKNPYDTGILGEANLLIPAEVPRAITEWVINLAKVGFHLHREWGKGND</sequence>
<dbReference type="EMBL" id="JADEXQ010000046">
    <property type="protein sequence ID" value="MBE9030849.1"/>
    <property type="molecule type" value="Genomic_DNA"/>
</dbReference>
<dbReference type="Proteomes" id="UP000625316">
    <property type="component" value="Unassembled WGS sequence"/>
</dbReference>
<feature type="domain" description="Cas10/Cmr2 second palm" evidence="3">
    <location>
        <begin position="299"/>
        <end position="425"/>
    </location>
</feature>
<dbReference type="Gene3D" id="3.30.70.2220">
    <property type="entry name" value="CRISPR-Cas system, Cmr2 subunit, D1 domain, cysteine cluster"/>
    <property type="match status" value="1"/>
</dbReference>
<protein>
    <submittedName>
        <fullName evidence="4">CRISPR-associated protein</fullName>
    </submittedName>
</protein>
<evidence type="ECO:0000256" key="1">
    <source>
        <dbReference type="ARBA" id="ARBA00022741"/>
    </source>
</evidence>
<evidence type="ECO:0000259" key="3">
    <source>
        <dbReference type="Pfam" id="PF22335"/>
    </source>
</evidence>
<accession>A0A928VRM5</accession>
<dbReference type="AlphaFoldDB" id="A0A928VRM5"/>
<dbReference type="GO" id="GO:0051607">
    <property type="term" value="P:defense response to virus"/>
    <property type="evidence" value="ECO:0007669"/>
    <property type="project" value="UniProtKB-KW"/>
</dbReference>
<proteinExistence type="predicted"/>
<keyword evidence="1" id="KW-0547">Nucleotide-binding</keyword>
<evidence type="ECO:0000313" key="4">
    <source>
        <dbReference type="EMBL" id="MBE9030849.1"/>
    </source>
</evidence>
<comment type="caution">
    <text evidence="4">The sequence shown here is derived from an EMBL/GenBank/DDBJ whole genome shotgun (WGS) entry which is preliminary data.</text>
</comment>
<dbReference type="InterPro" id="IPR043128">
    <property type="entry name" value="Rev_trsase/Diguanyl_cyclase"/>
</dbReference>
<keyword evidence="5" id="KW-1185">Reference proteome</keyword>
<evidence type="ECO:0000313" key="5">
    <source>
        <dbReference type="Proteomes" id="UP000625316"/>
    </source>
</evidence>
<dbReference type="Pfam" id="PF22335">
    <property type="entry name" value="Cas10-Cmr2_palm2"/>
    <property type="match status" value="1"/>
</dbReference>
<name>A0A928VRM5_9CYAN</name>
<reference evidence="4" key="1">
    <citation type="submission" date="2020-10" db="EMBL/GenBank/DDBJ databases">
        <authorList>
            <person name="Castelo-Branco R."/>
            <person name="Eusebio N."/>
            <person name="Adriana R."/>
            <person name="Vieira A."/>
            <person name="Brugerolle De Fraissinette N."/>
            <person name="Rezende De Castro R."/>
            <person name="Schneider M.P."/>
            <person name="Vasconcelos V."/>
            <person name="Leao P.N."/>
        </authorList>
    </citation>
    <scope>NUCLEOTIDE SEQUENCE</scope>
    <source>
        <strain evidence="4">LEGE 11480</strain>
    </source>
</reference>
<dbReference type="Gene3D" id="3.30.70.270">
    <property type="match status" value="1"/>
</dbReference>
<gene>
    <name evidence="4" type="ORF">IQ266_14025</name>
</gene>
<dbReference type="GO" id="GO:0000166">
    <property type="term" value="F:nucleotide binding"/>
    <property type="evidence" value="ECO:0007669"/>
    <property type="project" value="UniProtKB-KW"/>
</dbReference>
<organism evidence="4 5">
    <name type="scientific">Romeriopsis navalis LEGE 11480</name>
    <dbReference type="NCBI Taxonomy" id="2777977"/>
    <lineage>
        <taxon>Bacteria</taxon>
        <taxon>Bacillati</taxon>
        <taxon>Cyanobacteriota</taxon>
        <taxon>Cyanophyceae</taxon>
        <taxon>Leptolyngbyales</taxon>
        <taxon>Leptolyngbyaceae</taxon>
        <taxon>Romeriopsis</taxon>
        <taxon>Romeriopsis navalis</taxon>
    </lineage>
</organism>